<keyword evidence="1" id="KW-0812">Transmembrane</keyword>
<reference evidence="2 3" key="1">
    <citation type="journal article" date="2024" name="Front Chem Biol">
        <title>Unveiling the potential of Daldinia eschscholtzii MFLUCC 19-0629 through bioactivity and bioinformatics studies for enhanced sustainable agriculture production.</title>
        <authorList>
            <person name="Brooks S."/>
            <person name="Weaver J.A."/>
            <person name="Klomchit A."/>
            <person name="Alharthi S.A."/>
            <person name="Onlamun T."/>
            <person name="Nurani R."/>
            <person name="Vong T.K."/>
            <person name="Alberti F."/>
            <person name="Greco C."/>
        </authorList>
    </citation>
    <scope>NUCLEOTIDE SEQUENCE [LARGE SCALE GENOMIC DNA]</scope>
    <source>
        <strain evidence="2">MFLUCC 19-0629</strain>
    </source>
</reference>
<keyword evidence="1" id="KW-0472">Membrane</keyword>
<dbReference type="EMBL" id="JBANMG010000009">
    <property type="protein sequence ID" value="KAK6949415.1"/>
    <property type="molecule type" value="Genomic_DNA"/>
</dbReference>
<accession>A0AAX6M9T6</accession>
<protein>
    <submittedName>
        <fullName evidence="2">Uncharacterized protein</fullName>
    </submittedName>
</protein>
<proteinExistence type="predicted"/>
<name>A0AAX6M9T6_9PEZI</name>
<evidence type="ECO:0000256" key="1">
    <source>
        <dbReference type="SAM" id="Phobius"/>
    </source>
</evidence>
<feature type="transmembrane region" description="Helical" evidence="1">
    <location>
        <begin position="314"/>
        <end position="347"/>
    </location>
</feature>
<evidence type="ECO:0000313" key="2">
    <source>
        <dbReference type="EMBL" id="KAK6949415.1"/>
    </source>
</evidence>
<dbReference type="AlphaFoldDB" id="A0AAX6M9T6"/>
<gene>
    <name evidence="2" type="ORF">Daesc_009491</name>
</gene>
<comment type="caution">
    <text evidence="2">The sequence shown here is derived from an EMBL/GenBank/DDBJ whole genome shotgun (WGS) entry which is preliminary data.</text>
</comment>
<evidence type="ECO:0000313" key="3">
    <source>
        <dbReference type="Proteomes" id="UP001369815"/>
    </source>
</evidence>
<organism evidence="2 3">
    <name type="scientific">Daldinia eschscholtzii</name>
    <dbReference type="NCBI Taxonomy" id="292717"/>
    <lineage>
        <taxon>Eukaryota</taxon>
        <taxon>Fungi</taxon>
        <taxon>Dikarya</taxon>
        <taxon>Ascomycota</taxon>
        <taxon>Pezizomycotina</taxon>
        <taxon>Sordariomycetes</taxon>
        <taxon>Xylariomycetidae</taxon>
        <taxon>Xylariales</taxon>
        <taxon>Hypoxylaceae</taxon>
        <taxon>Daldinia</taxon>
    </lineage>
</organism>
<keyword evidence="3" id="KW-1185">Reference proteome</keyword>
<sequence length="351" mass="40130">MMNSSHSLSALLVNEDVLRTLCHSLESSHDQFAAFSRFYRNTMHANIYPLGPSTGSFTHPLASPIGFIEAVSTLRSQCETPKKALLEQLFSSVPRDKQEKCLRTLVKVAFMLDTASYESFSDVFQLRFEEAFPVNWKNHQSLVDFIQATFSPSAYQAAQSHSKLKAWKLQKRYGITIVPTNDLIQHLLYDPRSQVLSVFHQVLLTESMFNQVNMVFRGILPPRILRETLYSIYRILFPLDEKSAKFARQLINEQDGRFDHSLLQDPGTIHPMSEPFQFAFWGKRLQRLEDVVAHPPPTNRLISWIERHTSERNALTVAIVGLFFAALFGLLGVMVGVAQLVLSYYAWKYPA</sequence>
<keyword evidence="1" id="KW-1133">Transmembrane helix</keyword>
<dbReference type="Proteomes" id="UP001369815">
    <property type="component" value="Unassembled WGS sequence"/>
</dbReference>